<dbReference type="InterPro" id="IPR013083">
    <property type="entry name" value="Znf_RING/FYVE/PHD"/>
</dbReference>
<keyword evidence="1" id="KW-0479">Metal-binding</keyword>
<dbReference type="Gene3D" id="3.30.40.10">
    <property type="entry name" value="Zinc/RING finger domain, C3HC4 (zinc finger)"/>
    <property type="match status" value="1"/>
</dbReference>
<dbReference type="InterPro" id="IPR011011">
    <property type="entry name" value="Znf_FYVE_PHD"/>
</dbReference>
<reference evidence="9" key="2">
    <citation type="submission" date="2015-01" db="EMBL/GenBank/DDBJ databases">
        <title>Evolutionary Origins and Diversification of the Mycorrhizal Mutualists.</title>
        <authorList>
            <consortium name="DOE Joint Genome Institute"/>
            <consortium name="Mycorrhizal Genomics Consortium"/>
            <person name="Kohler A."/>
            <person name="Kuo A."/>
            <person name="Nagy L.G."/>
            <person name="Floudas D."/>
            <person name="Copeland A."/>
            <person name="Barry K.W."/>
            <person name="Cichocki N."/>
            <person name="Veneault-Fourrey C."/>
            <person name="LaButti K."/>
            <person name="Lindquist E.A."/>
            <person name="Lipzen A."/>
            <person name="Lundell T."/>
            <person name="Morin E."/>
            <person name="Murat C."/>
            <person name="Riley R."/>
            <person name="Ohm R."/>
            <person name="Sun H."/>
            <person name="Tunlid A."/>
            <person name="Henrissat B."/>
            <person name="Grigoriev I.V."/>
            <person name="Hibbett D.S."/>
            <person name="Martin F."/>
        </authorList>
    </citation>
    <scope>NUCLEOTIDE SEQUENCE [LARGE SCALE GENOMIC DNA]</scope>
    <source>
        <strain evidence="9">MUT 4182</strain>
    </source>
</reference>
<dbReference type="SMART" id="SM00184">
    <property type="entry name" value="RING"/>
    <property type="match status" value="2"/>
</dbReference>
<dbReference type="Pfam" id="PF13920">
    <property type="entry name" value="zf-C3HC4_3"/>
    <property type="match status" value="1"/>
</dbReference>
<evidence type="ECO:0000313" key="9">
    <source>
        <dbReference type="Proteomes" id="UP000054248"/>
    </source>
</evidence>
<evidence type="ECO:0000313" key="8">
    <source>
        <dbReference type="EMBL" id="KIO24271.1"/>
    </source>
</evidence>
<proteinExistence type="predicted"/>
<feature type="region of interest" description="Disordered" evidence="5">
    <location>
        <begin position="167"/>
        <end position="284"/>
    </location>
</feature>
<feature type="compositionally biased region" description="Pro residues" evidence="5">
    <location>
        <begin position="246"/>
        <end position="256"/>
    </location>
</feature>
<protein>
    <recommendedName>
        <fullName evidence="10">RING-type domain-containing protein</fullName>
    </recommendedName>
</protein>
<feature type="domain" description="FYVE-type" evidence="7">
    <location>
        <begin position="20"/>
        <end position="84"/>
    </location>
</feature>
<dbReference type="CDD" id="cd00065">
    <property type="entry name" value="FYVE_like_SF"/>
    <property type="match status" value="1"/>
</dbReference>
<dbReference type="PROSITE" id="PS50178">
    <property type="entry name" value="ZF_FYVE"/>
    <property type="match status" value="1"/>
</dbReference>
<dbReference type="PROSITE" id="PS50089">
    <property type="entry name" value="ZF_RING_2"/>
    <property type="match status" value="1"/>
</dbReference>
<dbReference type="EMBL" id="KN823064">
    <property type="protein sequence ID" value="KIO24271.1"/>
    <property type="molecule type" value="Genomic_DNA"/>
</dbReference>
<evidence type="ECO:0000259" key="6">
    <source>
        <dbReference type="PROSITE" id="PS50089"/>
    </source>
</evidence>
<dbReference type="Pfam" id="PF01363">
    <property type="entry name" value="FYVE"/>
    <property type="match status" value="1"/>
</dbReference>
<evidence type="ECO:0000256" key="5">
    <source>
        <dbReference type="SAM" id="MobiDB-lite"/>
    </source>
</evidence>
<dbReference type="GO" id="GO:0008270">
    <property type="term" value="F:zinc ion binding"/>
    <property type="evidence" value="ECO:0007669"/>
    <property type="project" value="UniProtKB-KW"/>
</dbReference>
<feature type="region of interest" description="Disordered" evidence="5">
    <location>
        <begin position="362"/>
        <end position="437"/>
    </location>
</feature>
<feature type="region of interest" description="Disordered" evidence="5">
    <location>
        <begin position="1"/>
        <end position="24"/>
    </location>
</feature>
<dbReference type="SUPFAM" id="SSF57903">
    <property type="entry name" value="FYVE/PHD zinc finger"/>
    <property type="match status" value="1"/>
</dbReference>
<evidence type="ECO:0008006" key="10">
    <source>
        <dbReference type="Google" id="ProtNLM"/>
    </source>
</evidence>
<dbReference type="Gene3D" id="1.10.720.140">
    <property type="match status" value="1"/>
</dbReference>
<evidence type="ECO:0000256" key="4">
    <source>
        <dbReference type="PROSITE-ProRule" id="PRU00175"/>
    </source>
</evidence>
<name>A0A0C3QEG5_9AGAM</name>
<dbReference type="PANTHER" id="PTHR14879:SF5">
    <property type="entry name" value="RING-TYPE DOMAIN-CONTAINING PROTEIN"/>
    <property type="match status" value="1"/>
</dbReference>
<dbReference type="AlphaFoldDB" id="A0A0C3QEG5"/>
<dbReference type="InterPro" id="IPR051728">
    <property type="entry name" value="RING-FYVE_E3_ubiquitin-ligase"/>
</dbReference>
<dbReference type="PANTHER" id="PTHR14879">
    <property type="entry name" value="CASPASE REGULATOR, RING FINGER DOMAIN-CONTAINING"/>
    <property type="match status" value="1"/>
</dbReference>
<dbReference type="HOGENOM" id="CLU_040332_0_0_1"/>
<keyword evidence="3" id="KW-0862">Zinc</keyword>
<keyword evidence="2 4" id="KW-0863">Zinc-finger</keyword>
<reference evidence="8 9" key="1">
    <citation type="submission" date="2014-04" db="EMBL/GenBank/DDBJ databases">
        <authorList>
            <consortium name="DOE Joint Genome Institute"/>
            <person name="Kuo A."/>
            <person name="Girlanda M."/>
            <person name="Perotto S."/>
            <person name="Kohler A."/>
            <person name="Nagy L.G."/>
            <person name="Floudas D."/>
            <person name="Copeland A."/>
            <person name="Barry K.W."/>
            <person name="Cichocki N."/>
            <person name="Veneault-Fourrey C."/>
            <person name="LaButti K."/>
            <person name="Lindquist E.A."/>
            <person name="Lipzen A."/>
            <person name="Lundell T."/>
            <person name="Morin E."/>
            <person name="Murat C."/>
            <person name="Sun H."/>
            <person name="Tunlid A."/>
            <person name="Henrissat B."/>
            <person name="Grigoriev I.V."/>
            <person name="Hibbett D.S."/>
            <person name="Martin F."/>
            <person name="Nordberg H.P."/>
            <person name="Cantor M.N."/>
            <person name="Hua S.X."/>
        </authorList>
    </citation>
    <scope>NUCLEOTIDE SEQUENCE [LARGE SCALE GENOMIC DNA]</scope>
    <source>
        <strain evidence="8 9">MUT 4182</strain>
    </source>
</reference>
<dbReference type="Proteomes" id="UP000054248">
    <property type="component" value="Unassembled WGS sequence"/>
</dbReference>
<dbReference type="InterPro" id="IPR000306">
    <property type="entry name" value="Znf_FYVE"/>
</dbReference>
<dbReference type="SUPFAM" id="SSF57850">
    <property type="entry name" value="RING/U-box"/>
    <property type="match status" value="1"/>
</dbReference>
<dbReference type="STRING" id="1051891.A0A0C3QEG5"/>
<evidence type="ECO:0000256" key="1">
    <source>
        <dbReference type="ARBA" id="ARBA00022723"/>
    </source>
</evidence>
<organism evidence="8 9">
    <name type="scientific">Tulasnella calospora MUT 4182</name>
    <dbReference type="NCBI Taxonomy" id="1051891"/>
    <lineage>
        <taxon>Eukaryota</taxon>
        <taxon>Fungi</taxon>
        <taxon>Dikarya</taxon>
        <taxon>Basidiomycota</taxon>
        <taxon>Agaricomycotina</taxon>
        <taxon>Agaricomycetes</taxon>
        <taxon>Cantharellales</taxon>
        <taxon>Tulasnellaceae</taxon>
        <taxon>Tulasnella</taxon>
    </lineage>
</organism>
<dbReference type="OrthoDB" id="3045089at2759"/>
<keyword evidence="9" id="KW-1185">Reference proteome</keyword>
<evidence type="ECO:0000256" key="2">
    <source>
        <dbReference type="ARBA" id="ARBA00022771"/>
    </source>
</evidence>
<gene>
    <name evidence="8" type="ORF">M407DRAFT_15445</name>
</gene>
<evidence type="ECO:0000256" key="3">
    <source>
        <dbReference type="ARBA" id="ARBA00022833"/>
    </source>
</evidence>
<feature type="domain" description="RING-type" evidence="6">
    <location>
        <begin position="447"/>
        <end position="486"/>
    </location>
</feature>
<evidence type="ECO:0000259" key="7">
    <source>
        <dbReference type="PROSITE" id="PS50178"/>
    </source>
</evidence>
<sequence length="501" mass="55468">MDASVRGLPLLSGPPPSREEPNSNTCRRCSKDLGIIFRSNRTCQMCGFNYCSSCCDHQALMPRLGSEGGYDPVSVCSFCIEPLTITASSRNQLRTTSVAKLKQYLKAFNISSPGALEKDDIVQAVLAARLLTQQPNGCLPPELENYYRKNSVPDQRRGRPERRTFLDRASDAAHAARHAFQEATGSSQNADRDPGLRPPNAQQPPRPSSQPPPQTRPPRPPTATRPQPVPQPQQQYAYPQYGHPYASPPRAPPRPAPSTQYARPPPAPARPPRPPTPIPPLSSLLDKTTEELNALSVHVLKEILHQNHVNARLLLEKSDLVDRVKILIDDERREREREEEMRRLEDQEAIDLQHRMMAELRAREQERERQMREQAATSAAESGEASSPTAGDGSTEAVPPLPGAPDSKSASHEDQNQESKSTPPPAPAPAPPKTSPLPHVMERTGLCVVCQDADANMALVDCGHLALCKTCSDLIWSTTRECPLCRTRIVTQERMLRIFRT</sequence>
<accession>A0A0C3QEG5</accession>
<feature type="compositionally biased region" description="Low complexity" evidence="5">
    <location>
        <begin position="232"/>
        <end position="241"/>
    </location>
</feature>
<feature type="compositionally biased region" description="Low complexity" evidence="5">
    <location>
        <begin position="1"/>
        <end position="11"/>
    </location>
</feature>
<feature type="compositionally biased region" description="Basic and acidic residues" evidence="5">
    <location>
        <begin position="362"/>
        <end position="372"/>
    </location>
</feature>
<feature type="compositionally biased region" description="Pro residues" evidence="5">
    <location>
        <begin position="201"/>
        <end position="231"/>
    </location>
</feature>
<feature type="compositionally biased region" description="Pro residues" evidence="5">
    <location>
        <begin position="422"/>
        <end position="435"/>
    </location>
</feature>
<dbReference type="InterPro" id="IPR001841">
    <property type="entry name" value="Znf_RING"/>
</dbReference>
<feature type="compositionally biased region" description="Low complexity" evidence="5">
    <location>
        <begin position="373"/>
        <end position="391"/>
    </location>
</feature>
<feature type="compositionally biased region" description="Pro residues" evidence="5">
    <location>
        <begin position="263"/>
        <end position="280"/>
    </location>
</feature>
<dbReference type="InterPro" id="IPR017455">
    <property type="entry name" value="Znf_FYVE-rel"/>
</dbReference>